<evidence type="ECO:0000259" key="1">
    <source>
        <dbReference type="Pfam" id="PF17906"/>
    </source>
</evidence>
<dbReference type="PANTHER" id="PTHR46060:SF1">
    <property type="entry name" value="MARINER MOS1 TRANSPOSASE-LIKE PROTEIN"/>
    <property type="match status" value="1"/>
</dbReference>
<organism evidence="2 3">
    <name type="scientific">Aromia moschata</name>
    <dbReference type="NCBI Taxonomy" id="1265417"/>
    <lineage>
        <taxon>Eukaryota</taxon>
        <taxon>Metazoa</taxon>
        <taxon>Ecdysozoa</taxon>
        <taxon>Arthropoda</taxon>
        <taxon>Hexapoda</taxon>
        <taxon>Insecta</taxon>
        <taxon>Pterygota</taxon>
        <taxon>Neoptera</taxon>
        <taxon>Endopterygota</taxon>
        <taxon>Coleoptera</taxon>
        <taxon>Polyphaga</taxon>
        <taxon>Cucujiformia</taxon>
        <taxon>Chrysomeloidea</taxon>
        <taxon>Cerambycidae</taxon>
        <taxon>Cerambycinae</taxon>
        <taxon>Callichromatini</taxon>
        <taxon>Aromia</taxon>
    </lineage>
</organism>
<dbReference type="Pfam" id="PF17906">
    <property type="entry name" value="HTH_48"/>
    <property type="match status" value="1"/>
</dbReference>
<proteinExistence type="predicted"/>
<dbReference type="AlphaFoldDB" id="A0AAV8ZEQ3"/>
<accession>A0AAV8ZEQ3</accession>
<dbReference type="InterPro" id="IPR052709">
    <property type="entry name" value="Transposase-MT_Hybrid"/>
</dbReference>
<dbReference type="Proteomes" id="UP001162162">
    <property type="component" value="Unassembled WGS sequence"/>
</dbReference>
<dbReference type="PANTHER" id="PTHR46060">
    <property type="entry name" value="MARINER MOS1 TRANSPOSASE-LIKE PROTEIN"/>
    <property type="match status" value="1"/>
</dbReference>
<evidence type="ECO:0000313" key="3">
    <source>
        <dbReference type="Proteomes" id="UP001162162"/>
    </source>
</evidence>
<protein>
    <recommendedName>
        <fullName evidence="1">Mos1 transposase HTH domain-containing protein</fullName>
    </recommendedName>
</protein>
<keyword evidence="3" id="KW-1185">Reference proteome</keyword>
<reference evidence="2" key="1">
    <citation type="journal article" date="2023" name="Insect Mol. Biol.">
        <title>Genome sequencing provides insights into the evolution of gene families encoding plant cell wall-degrading enzymes in longhorned beetles.</title>
        <authorList>
            <person name="Shin N.R."/>
            <person name="Okamura Y."/>
            <person name="Kirsch R."/>
            <person name="Pauchet Y."/>
        </authorList>
    </citation>
    <scope>NUCLEOTIDE SEQUENCE</scope>
    <source>
        <strain evidence="2">AMC_N1</strain>
    </source>
</reference>
<dbReference type="Gene3D" id="1.10.10.1450">
    <property type="match status" value="1"/>
</dbReference>
<comment type="caution">
    <text evidence="2">The sequence shown here is derived from an EMBL/GenBank/DDBJ whole genome shotgun (WGS) entry which is preliminary data.</text>
</comment>
<gene>
    <name evidence="2" type="ORF">NQ318_001011</name>
</gene>
<feature type="domain" description="Mos1 transposase HTH" evidence="1">
    <location>
        <begin position="14"/>
        <end position="53"/>
    </location>
</feature>
<evidence type="ECO:0000313" key="2">
    <source>
        <dbReference type="EMBL" id="KAJ8962618.1"/>
    </source>
</evidence>
<dbReference type="InterPro" id="IPR041426">
    <property type="entry name" value="Mos1_HTH"/>
</dbReference>
<dbReference type="EMBL" id="JAPWTK010000002">
    <property type="protein sequence ID" value="KAJ8962618.1"/>
    <property type="molecule type" value="Genomic_DNA"/>
</dbReference>
<name>A0AAV8ZEQ3_9CUCU</name>
<sequence>MLSVQMEQWVNLKFLVQLGKTFTETYAMLKEVYENECLSPTQVSEWLKRFKEGLETTEDWPQRQTRTKALQKLWNMRKVCAKMVPKLPEQKESRMNICVDILNNIDIDSCLLDTMITCDDKIRKCGSG</sequence>